<dbReference type="OrthoDB" id="2322999at2759"/>
<dbReference type="EMBL" id="SDEE01000477">
    <property type="protein sequence ID" value="RXW16080.1"/>
    <property type="molecule type" value="Genomic_DNA"/>
</dbReference>
<accession>A0A4Q2D936</accession>
<protein>
    <submittedName>
        <fullName evidence="1">Uncharacterized protein</fullName>
    </submittedName>
</protein>
<reference evidence="1 2" key="1">
    <citation type="submission" date="2019-01" db="EMBL/GenBank/DDBJ databases">
        <title>Draft genome sequence of Psathyrella aberdarensis IHI B618.</title>
        <authorList>
            <person name="Buettner E."/>
            <person name="Kellner H."/>
        </authorList>
    </citation>
    <scope>NUCLEOTIDE SEQUENCE [LARGE SCALE GENOMIC DNA]</scope>
    <source>
        <strain evidence="1 2">IHI B618</strain>
    </source>
</reference>
<gene>
    <name evidence="1" type="ORF">EST38_g9774</name>
</gene>
<dbReference type="AlphaFoldDB" id="A0A4Q2D936"/>
<proteinExistence type="predicted"/>
<evidence type="ECO:0000313" key="2">
    <source>
        <dbReference type="Proteomes" id="UP000290288"/>
    </source>
</evidence>
<evidence type="ECO:0000313" key="1">
    <source>
        <dbReference type="EMBL" id="RXW16080.1"/>
    </source>
</evidence>
<sequence>MAASLVYTPSTYDTLPSLHHAASEYERRNVSHILDTSIRPLFLDSNLYEKYGISLLHKHFSMDPTERLVEFHNTSTPWSIGEGNTDATLRHHDGFIVPRTFTFKDDESPDAGLPMPYEFEFTYDEPKAFTETEMAFFKAFAALLVAYKLQDILGICLLTDANNDFPLEITEGRANIMIKGDSVPEDQVTEAVWVFSPEPDAATNEIAGEGAEAREAPSPPGKVSYKKRCIKTCRKTGPLHNHHAHRPKPG</sequence>
<name>A0A4Q2D936_9AGAR</name>
<dbReference type="Proteomes" id="UP000290288">
    <property type="component" value="Unassembled WGS sequence"/>
</dbReference>
<organism evidence="1 2">
    <name type="scientific">Candolleomyces aberdarensis</name>
    <dbReference type="NCBI Taxonomy" id="2316362"/>
    <lineage>
        <taxon>Eukaryota</taxon>
        <taxon>Fungi</taxon>
        <taxon>Dikarya</taxon>
        <taxon>Basidiomycota</taxon>
        <taxon>Agaricomycotina</taxon>
        <taxon>Agaricomycetes</taxon>
        <taxon>Agaricomycetidae</taxon>
        <taxon>Agaricales</taxon>
        <taxon>Agaricineae</taxon>
        <taxon>Psathyrellaceae</taxon>
        <taxon>Candolleomyces</taxon>
    </lineage>
</organism>
<dbReference type="STRING" id="2316362.A0A4Q2D936"/>
<keyword evidence="2" id="KW-1185">Reference proteome</keyword>
<comment type="caution">
    <text evidence="1">The sequence shown here is derived from an EMBL/GenBank/DDBJ whole genome shotgun (WGS) entry which is preliminary data.</text>
</comment>